<dbReference type="EMBL" id="LS991949">
    <property type="protein sequence ID" value="SYV89614.1"/>
    <property type="molecule type" value="Genomic_DNA"/>
</dbReference>
<organism evidence="1 2">
    <name type="scientific">Metamycoplasma alkalescens</name>
    <dbReference type="NCBI Taxonomy" id="45363"/>
    <lineage>
        <taxon>Bacteria</taxon>
        <taxon>Bacillati</taxon>
        <taxon>Mycoplasmatota</taxon>
        <taxon>Mycoplasmoidales</taxon>
        <taxon>Metamycoplasmataceae</taxon>
        <taxon>Metamycoplasma</taxon>
    </lineage>
</organism>
<sequence>MDLLNHVDRFSHKALNQKAPETHYKFEVIDISDTYINEEFITQKHILDKILGYDTLSKRLKDSRQLELENAIFQNPNEKEKIQKIFDRKYDAFNGILSNDLTPVQTIDTLTTYSSTGFW</sequence>
<dbReference type="AlphaFoldDB" id="A0A3B0P8K5"/>
<accession>A0A3B0P8K5</accession>
<feature type="non-terminal residue" evidence="1">
    <location>
        <position position="119"/>
    </location>
</feature>
<evidence type="ECO:0000313" key="1">
    <source>
        <dbReference type="EMBL" id="SYV89614.1"/>
    </source>
</evidence>
<name>A0A3B0P8K5_9BACT</name>
<gene>
    <name evidence="1" type="ORF">NCTC10135_00104</name>
</gene>
<dbReference type="Proteomes" id="UP000259864">
    <property type="component" value="Chromosome 1"/>
</dbReference>
<reference evidence="2" key="1">
    <citation type="submission" date="2018-06" db="EMBL/GenBank/DDBJ databases">
        <authorList>
            <consortium name="Pathogen Informatics"/>
        </authorList>
    </citation>
    <scope>NUCLEOTIDE SEQUENCE [LARGE SCALE GENOMIC DNA]</scope>
    <source>
        <strain evidence="2">NCTC10135</strain>
    </source>
</reference>
<proteinExistence type="predicted"/>
<protein>
    <submittedName>
        <fullName evidence="1">Uncharacterized protein</fullName>
    </submittedName>
</protein>
<evidence type="ECO:0000313" key="2">
    <source>
        <dbReference type="Proteomes" id="UP000259864"/>
    </source>
</evidence>
<dbReference type="KEGG" id="mala:NCTC10135_00104"/>